<protein>
    <recommendedName>
        <fullName evidence="2">YCII-related domain-containing protein</fullName>
    </recommendedName>
</protein>
<evidence type="ECO:0000256" key="1">
    <source>
        <dbReference type="ARBA" id="ARBA00007689"/>
    </source>
</evidence>
<dbReference type="STRING" id="505317.OA57_04085"/>
<comment type="caution">
    <text evidence="3">The sequence shown here is derived from an EMBL/GenBank/DDBJ whole genome shotgun (WGS) entry which is preliminary data.</text>
</comment>
<proteinExistence type="inferred from homology"/>
<name>A0A0A3AUV5_9PAST</name>
<comment type="similarity">
    <text evidence="1">Belongs to the YciI family.</text>
</comment>
<evidence type="ECO:0000313" key="4">
    <source>
        <dbReference type="Proteomes" id="UP000030380"/>
    </source>
</evidence>
<dbReference type="RefSeq" id="WP_034613878.1">
    <property type="nucleotide sequence ID" value="NZ_JSUM01000005.1"/>
</dbReference>
<dbReference type="EMBL" id="JSUM01000005">
    <property type="protein sequence ID" value="KGQ70890.1"/>
    <property type="molecule type" value="Genomic_DNA"/>
</dbReference>
<organism evidence="3 4">
    <name type="scientific">Chelonobacter oris</name>
    <dbReference type="NCBI Taxonomy" id="505317"/>
    <lineage>
        <taxon>Bacteria</taxon>
        <taxon>Pseudomonadati</taxon>
        <taxon>Pseudomonadota</taxon>
        <taxon>Gammaproteobacteria</taxon>
        <taxon>Pasteurellales</taxon>
        <taxon>Pasteurellaceae</taxon>
        <taxon>Chelonobacter</taxon>
    </lineage>
</organism>
<dbReference type="Pfam" id="PF03795">
    <property type="entry name" value="YCII"/>
    <property type="match status" value="1"/>
</dbReference>
<gene>
    <name evidence="3" type="ORF">OA57_04085</name>
</gene>
<dbReference type="OrthoDB" id="9814407at2"/>
<sequence length="98" mass="11488">MYLINIVLKTDHLSDDEQQAMLDQHRTWFADYFQQGHFLLLGPYLDQPHSGVIIAQAENRQQLEKILAEDVYYPNLASYEVREFKAAMVAENIKRFQG</sequence>
<evidence type="ECO:0000259" key="2">
    <source>
        <dbReference type="Pfam" id="PF03795"/>
    </source>
</evidence>
<dbReference type="Gene3D" id="3.30.70.1060">
    <property type="entry name" value="Dimeric alpha+beta barrel"/>
    <property type="match status" value="1"/>
</dbReference>
<dbReference type="SUPFAM" id="SSF54909">
    <property type="entry name" value="Dimeric alpha+beta barrel"/>
    <property type="match status" value="1"/>
</dbReference>
<reference evidence="3 4" key="1">
    <citation type="submission" date="2014-11" db="EMBL/GenBank/DDBJ databases">
        <title>Draft genome sequence of Chelonobacter oris 1662T, associated with respiratory disease in Hermann's Tortoises.</title>
        <authorList>
            <person name="Kudirkiene E."/>
            <person name="Hansen M.J."/>
            <person name="Bojesen A.M."/>
        </authorList>
    </citation>
    <scope>NUCLEOTIDE SEQUENCE [LARGE SCALE GENOMIC DNA]</scope>
    <source>
        <strain evidence="3 4">1662</strain>
    </source>
</reference>
<feature type="domain" description="YCII-related" evidence="2">
    <location>
        <begin position="3"/>
        <end position="85"/>
    </location>
</feature>
<dbReference type="PANTHER" id="PTHR37828">
    <property type="entry name" value="GSR2449 PROTEIN"/>
    <property type="match status" value="1"/>
</dbReference>
<evidence type="ECO:0000313" key="3">
    <source>
        <dbReference type="EMBL" id="KGQ70890.1"/>
    </source>
</evidence>
<dbReference type="PANTHER" id="PTHR37828:SF1">
    <property type="entry name" value="YCII-RELATED DOMAIN-CONTAINING PROTEIN"/>
    <property type="match status" value="1"/>
</dbReference>
<dbReference type="InterPro" id="IPR011008">
    <property type="entry name" value="Dimeric_a/b-barrel"/>
</dbReference>
<dbReference type="AlphaFoldDB" id="A0A0A3AUV5"/>
<keyword evidence="4" id="KW-1185">Reference proteome</keyword>
<accession>A0A0A3AUV5</accession>
<dbReference type="InterPro" id="IPR005545">
    <property type="entry name" value="YCII"/>
</dbReference>
<dbReference type="Proteomes" id="UP000030380">
    <property type="component" value="Unassembled WGS sequence"/>
</dbReference>